<comment type="caution">
    <text evidence="2">The sequence shown here is derived from an EMBL/GenBank/DDBJ whole genome shotgun (WGS) entry which is preliminary data.</text>
</comment>
<gene>
    <name evidence="2" type="ORF">DVH24_003394</name>
</gene>
<dbReference type="Proteomes" id="UP000290289">
    <property type="component" value="Chromosome 11"/>
</dbReference>
<name>A0A498IHP0_MALDO</name>
<feature type="region of interest" description="Disordered" evidence="1">
    <location>
        <begin position="67"/>
        <end position="87"/>
    </location>
</feature>
<protein>
    <submittedName>
        <fullName evidence="2">Uncharacterized protein</fullName>
    </submittedName>
</protein>
<evidence type="ECO:0000256" key="1">
    <source>
        <dbReference type="SAM" id="MobiDB-lite"/>
    </source>
</evidence>
<keyword evidence="3" id="KW-1185">Reference proteome</keyword>
<reference evidence="2 3" key="1">
    <citation type="submission" date="2018-10" db="EMBL/GenBank/DDBJ databases">
        <title>A high-quality apple genome assembly.</title>
        <authorList>
            <person name="Hu J."/>
        </authorList>
    </citation>
    <scope>NUCLEOTIDE SEQUENCE [LARGE SCALE GENOMIC DNA]</scope>
    <source>
        <strain evidence="3">cv. HFTH1</strain>
        <tissue evidence="2">Young leaf</tissue>
    </source>
</reference>
<dbReference type="AlphaFoldDB" id="A0A498IHP0"/>
<dbReference type="EMBL" id="RDQH01000337">
    <property type="protein sequence ID" value="RXH82896.1"/>
    <property type="molecule type" value="Genomic_DNA"/>
</dbReference>
<organism evidence="2 3">
    <name type="scientific">Malus domestica</name>
    <name type="common">Apple</name>
    <name type="synonym">Pyrus malus</name>
    <dbReference type="NCBI Taxonomy" id="3750"/>
    <lineage>
        <taxon>Eukaryota</taxon>
        <taxon>Viridiplantae</taxon>
        <taxon>Streptophyta</taxon>
        <taxon>Embryophyta</taxon>
        <taxon>Tracheophyta</taxon>
        <taxon>Spermatophyta</taxon>
        <taxon>Magnoliopsida</taxon>
        <taxon>eudicotyledons</taxon>
        <taxon>Gunneridae</taxon>
        <taxon>Pentapetalae</taxon>
        <taxon>rosids</taxon>
        <taxon>fabids</taxon>
        <taxon>Rosales</taxon>
        <taxon>Rosaceae</taxon>
        <taxon>Amygdaloideae</taxon>
        <taxon>Maleae</taxon>
        <taxon>Malus</taxon>
    </lineage>
</organism>
<accession>A0A498IHP0</accession>
<evidence type="ECO:0000313" key="2">
    <source>
        <dbReference type="EMBL" id="RXH82896.1"/>
    </source>
</evidence>
<sequence>MFVYYFSYIGCHIPARVRDVTIWYQSLTLAVVCQRGRRAPKGGGLGVIFKCIFTSLPSMRPFGSSLAPGSIGTPKLSECAQEQSHDG</sequence>
<evidence type="ECO:0000313" key="3">
    <source>
        <dbReference type="Proteomes" id="UP000290289"/>
    </source>
</evidence>
<proteinExistence type="predicted"/>